<evidence type="ECO:0000313" key="2">
    <source>
        <dbReference type="EMBL" id="ATZ47047.1"/>
    </source>
</evidence>
<dbReference type="OrthoDB" id="3547379at2759"/>
<dbReference type="VEuPathDB" id="FungiDB:Bcin02g03750"/>
<reference evidence="2 3" key="3">
    <citation type="journal article" date="2017" name="Mol. Plant Pathol.">
        <title>A gapless genome sequence of the fungus Botrytis cinerea.</title>
        <authorList>
            <person name="Van Kan J.A."/>
            <person name="Stassen J.H."/>
            <person name="Mosbach A."/>
            <person name="Van Der Lee T.A."/>
            <person name="Faino L."/>
            <person name="Farmer A.D."/>
            <person name="Papasotiriou D.G."/>
            <person name="Zhou S."/>
            <person name="Seidl M.F."/>
            <person name="Cottam E."/>
            <person name="Edel D."/>
            <person name="Hahn M."/>
            <person name="Schwartz D.C."/>
            <person name="Dietrich R.A."/>
            <person name="Widdison S."/>
            <person name="Scalliet G."/>
        </authorList>
    </citation>
    <scope>NUCLEOTIDE SEQUENCE [LARGE SCALE GENOMIC DNA]</scope>
    <source>
        <strain evidence="2 3">B05.10</strain>
    </source>
</reference>
<protein>
    <submittedName>
        <fullName evidence="2">Uncharacterized protein</fullName>
    </submittedName>
</protein>
<feature type="compositionally biased region" description="Low complexity" evidence="1">
    <location>
        <begin position="238"/>
        <end position="249"/>
    </location>
</feature>
<evidence type="ECO:0000256" key="1">
    <source>
        <dbReference type="SAM" id="MobiDB-lite"/>
    </source>
</evidence>
<dbReference type="RefSeq" id="XP_024547039.1">
    <property type="nucleotide sequence ID" value="XM_024691269.1"/>
</dbReference>
<name>A0A384J9E4_BOTFB</name>
<dbReference type="Proteomes" id="UP000001798">
    <property type="component" value="Chromosome 2"/>
</dbReference>
<gene>
    <name evidence="2" type="ORF">BCIN_02g03750</name>
</gene>
<dbReference type="GeneID" id="36393929"/>
<feature type="compositionally biased region" description="Acidic residues" evidence="1">
    <location>
        <begin position="154"/>
        <end position="168"/>
    </location>
</feature>
<organism evidence="2 3">
    <name type="scientific">Botryotinia fuckeliana (strain B05.10)</name>
    <name type="common">Noble rot fungus</name>
    <name type="synonym">Botrytis cinerea</name>
    <dbReference type="NCBI Taxonomy" id="332648"/>
    <lineage>
        <taxon>Eukaryota</taxon>
        <taxon>Fungi</taxon>
        <taxon>Dikarya</taxon>
        <taxon>Ascomycota</taxon>
        <taxon>Pezizomycotina</taxon>
        <taxon>Leotiomycetes</taxon>
        <taxon>Helotiales</taxon>
        <taxon>Sclerotiniaceae</taxon>
        <taxon>Botrytis</taxon>
    </lineage>
</organism>
<sequence>MSHNTELEAEWVDREIAKLKQLIAKEENEMRDDARLSQVSNSIGRTQSPRNFLTSISLPRPRQAHILAASETSESPQQIARSNSSQMPDILGQWGSLETYSRFNFEALQHALKQALTGGQRNNASTCAGQVESTAEMEANDQESELEAAFLKDSDEEIEDDGEDGDEDWDEYFDCEEKLSDKDYFFYDGVLQEELSGYQNNQTGRSSGGDESKFAVHLFSNPLQSLEDRENSVDVGRPNSTKPNKPPNKLSRTWVTRFLAKKHKSRPHRKPRGPGRYIYPSSGDALFLLMKGINVNGARPTRGDTELLRHQRHRKAGQYVSFSSPLRYCWSYISCKEEAG</sequence>
<dbReference type="KEGG" id="bfu:BCIN_02g03750"/>
<feature type="region of interest" description="Disordered" evidence="1">
    <location>
        <begin position="225"/>
        <end position="250"/>
    </location>
</feature>
<accession>A0A384J9E4</accession>
<dbReference type="EMBL" id="CP009806">
    <property type="protein sequence ID" value="ATZ47047.1"/>
    <property type="molecule type" value="Genomic_DNA"/>
</dbReference>
<proteinExistence type="predicted"/>
<feature type="region of interest" description="Disordered" evidence="1">
    <location>
        <begin position="31"/>
        <end position="53"/>
    </location>
</feature>
<reference evidence="2 3" key="1">
    <citation type="journal article" date="2011" name="PLoS Genet.">
        <title>Genomic analysis of the necrotrophic fungal pathogens Sclerotinia sclerotiorum and Botrytis cinerea.</title>
        <authorList>
            <person name="Amselem J."/>
            <person name="Cuomo C.A."/>
            <person name="van Kan J.A."/>
            <person name="Viaud M."/>
            <person name="Benito E.P."/>
            <person name="Couloux A."/>
            <person name="Coutinho P.M."/>
            <person name="de Vries R.P."/>
            <person name="Dyer P.S."/>
            <person name="Fillinger S."/>
            <person name="Fournier E."/>
            <person name="Gout L."/>
            <person name="Hahn M."/>
            <person name="Kohn L."/>
            <person name="Lapalu N."/>
            <person name="Plummer K.M."/>
            <person name="Pradier J.M."/>
            <person name="Quevillon E."/>
            <person name="Sharon A."/>
            <person name="Simon A."/>
            <person name="ten Have A."/>
            <person name="Tudzynski B."/>
            <person name="Tudzynski P."/>
            <person name="Wincker P."/>
            <person name="Andrew M."/>
            <person name="Anthouard V."/>
            <person name="Beever R.E."/>
            <person name="Beffa R."/>
            <person name="Benoit I."/>
            <person name="Bouzid O."/>
            <person name="Brault B."/>
            <person name="Chen Z."/>
            <person name="Choquer M."/>
            <person name="Collemare J."/>
            <person name="Cotton P."/>
            <person name="Danchin E.G."/>
            <person name="Da Silva C."/>
            <person name="Gautier A."/>
            <person name="Giraud C."/>
            <person name="Giraud T."/>
            <person name="Gonzalez C."/>
            <person name="Grossetete S."/>
            <person name="Guldener U."/>
            <person name="Henrissat B."/>
            <person name="Howlett B.J."/>
            <person name="Kodira C."/>
            <person name="Kretschmer M."/>
            <person name="Lappartient A."/>
            <person name="Leroch M."/>
            <person name="Levis C."/>
            <person name="Mauceli E."/>
            <person name="Neuveglise C."/>
            <person name="Oeser B."/>
            <person name="Pearson M."/>
            <person name="Poulain J."/>
            <person name="Poussereau N."/>
            <person name="Quesneville H."/>
            <person name="Rascle C."/>
            <person name="Schumacher J."/>
            <person name="Segurens B."/>
            <person name="Sexton A."/>
            <person name="Silva E."/>
            <person name="Sirven C."/>
            <person name="Soanes D.M."/>
            <person name="Talbot N.J."/>
            <person name="Templeton M."/>
            <person name="Yandava C."/>
            <person name="Yarden O."/>
            <person name="Zeng Q."/>
            <person name="Rollins J.A."/>
            <person name="Lebrun M.H."/>
            <person name="Dickman M."/>
        </authorList>
    </citation>
    <scope>NUCLEOTIDE SEQUENCE [LARGE SCALE GENOMIC DNA]</scope>
    <source>
        <strain evidence="2 3">B05.10</strain>
    </source>
</reference>
<reference evidence="2 3" key="2">
    <citation type="journal article" date="2012" name="Eukaryot. Cell">
        <title>Genome update of Botrytis cinerea strains B05.10 and T4.</title>
        <authorList>
            <person name="Staats M."/>
            <person name="van Kan J.A."/>
        </authorList>
    </citation>
    <scope>NUCLEOTIDE SEQUENCE [LARGE SCALE GENOMIC DNA]</scope>
    <source>
        <strain evidence="2 3">B05.10</strain>
    </source>
</reference>
<keyword evidence="3" id="KW-1185">Reference proteome</keyword>
<evidence type="ECO:0000313" key="3">
    <source>
        <dbReference type="Proteomes" id="UP000001798"/>
    </source>
</evidence>
<dbReference type="AlphaFoldDB" id="A0A384J9E4"/>
<feature type="compositionally biased region" description="Polar residues" evidence="1">
    <location>
        <begin position="37"/>
        <end position="53"/>
    </location>
</feature>
<feature type="region of interest" description="Disordered" evidence="1">
    <location>
        <begin position="149"/>
        <end position="168"/>
    </location>
</feature>